<evidence type="ECO:0000256" key="1">
    <source>
        <dbReference type="ARBA" id="ARBA00022679"/>
    </source>
</evidence>
<dbReference type="InterPro" id="IPR000182">
    <property type="entry name" value="GNAT_dom"/>
</dbReference>
<dbReference type="Pfam" id="PF00583">
    <property type="entry name" value="Acetyltransf_1"/>
    <property type="match status" value="1"/>
</dbReference>
<dbReference type="InterPro" id="IPR050832">
    <property type="entry name" value="Bact_Acetyltransf"/>
</dbReference>
<dbReference type="AlphaFoldDB" id="A0A3B9IIV0"/>
<dbReference type="InterPro" id="IPR016181">
    <property type="entry name" value="Acyl_CoA_acyltransferase"/>
</dbReference>
<dbReference type="PROSITE" id="PS51186">
    <property type="entry name" value="GNAT"/>
    <property type="match status" value="1"/>
</dbReference>
<evidence type="ECO:0000313" key="4">
    <source>
        <dbReference type="EMBL" id="HAE47794.1"/>
    </source>
</evidence>
<name>A0A3B9IIV0_9PROT</name>
<gene>
    <name evidence="4" type="ORF">DCK97_10280</name>
</gene>
<dbReference type="GO" id="GO:0016747">
    <property type="term" value="F:acyltransferase activity, transferring groups other than amino-acyl groups"/>
    <property type="evidence" value="ECO:0007669"/>
    <property type="project" value="InterPro"/>
</dbReference>
<dbReference type="PANTHER" id="PTHR43877">
    <property type="entry name" value="AMINOALKYLPHOSPHONATE N-ACETYLTRANSFERASE-RELATED-RELATED"/>
    <property type="match status" value="1"/>
</dbReference>
<proteinExistence type="predicted"/>
<keyword evidence="2" id="KW-0012">Acyltransferase</keyword>
<dbReference type="Gene3D" id="3.40.630.30">
    <property type="match status" value="1"/>
</dbReference>
<reference evidence="4 5" key="1">
    <citation type="journal article" date="2018" name="Nat. Biotechnol.">
        <title>A standardized bacterial taxonomy based on genome phylogeny substantially revises the tree of life.</title>
        <authorList>
            <person name="Parks D.H."/>
            <person name="Chuvochina M."/>
            <person name="Waite D.W."/>
            <person name="Rinke C."/>
            <person name="Skarshewski A."/>
            <person name="Chaumeil P.A."/>
            <person name="Hugenholtz P."/>
        </authorList>
    </citation>
    <scope>NUCLEOTIDE SEQUENCE [LARGE SCALE GENOMIC DNA]</scope>
    <source>
        <strain evidence="4">UBA8739</strain>
    </source>
</reference>
<protein>
    <submittedName>
        <fullName evidence="4">GNAT family N-acetyltransferase</fullName>
    </submittedName>
</protein>
<accession>A0A3B9IIV0</accession>
<comment type="caution">
    <text evidence="4">The sequence shown here is derived from an EMBL/GenBank/DDBJ whole genome shotgun (WGS) entry which is preliminary data.</text>
</comment>
<evidence type="ECO:0000256" key="2">
    <source>
        <dbReference type="ARBA" id="ARBA00023315"/>
    </source>
</evidence>
<dbReference type="SUPFAM" id="SSF55729">
    <property type="entry name" value="Acyl-CoA N-acyltransferases (Nat)"/>
    <property type="match status" value="1"/>
</dbReference>
<sequence>MTTTDIVIRPIGPADHAAWMPLWRGYQRFYQVDIPDEVSAVTWARLLDPAEPMGGALAWQGDRAVGLVHHIRHRSCWTTGDYCYLQDLFVAADIRGSGAGRRLIAHVYDIARAAGCARVYWLTHETNTTAMQLYDKVADRSGFVQYRRSLQV</sequence>
<organism evidence="4 5">
    <name type="scientific">Tistrella mobilis</name>
    <dbReference type="NCBI Taxonomy" id="171437"/>
    <lineage>
        <taxon>Bacteria</taxon>
        <taxon>Pseudomonadati</taxon>
        <taxon>Pseudomonadota</taxon>
        <taxon>Alphaproteobacteria</taxon>
        <taxon>Geminicoccales</taxon>
        <taxon>Geminicoccaceae</taxon>
        <taxon>Tistrella</taxon>
    </lineage>
</organism>
<feature type="domain" description="N-acetyltransferase" evidence="3">
    <location>
        <begin position="6"/>
        <end position="152"/>
    </location>
</feature>
<keyword evidence="1 4" id="KW-0808">Transferase</keyword>
<evidence type="ECO:0000313" key="5">
    <source>
        <dbReference type="Proteomes" id="UP000257706"/>
    </source>
</evidence>
<dbReference type="Proteomes" id="UP000257706">
    <property type="component" value="Unassembled WGS sequence"/>
</dbReference>
<evidence type="ECO:0000259" key="3">
    <source>
        <dbReference type="PROSITE" id="PS51186"/>
    </source>
</evidence>
<dbReference type="EMBL" id="DMAI01000159">
    <property type="protein sequence ID" value="HAE47794.1"/>
    <property type="molecule type" value="Genomic_DNA"/>
</dbReference>
<dbReference type="CDD" id="cd04301">
    <property type="entry name" value="NAT_SF"/>
    <property type="match status" value="1"/>
</dbReference>